<protein>
    <submittedName>
        <fullName evidence="1">Uncharacterized protein</fullName>
    </submittedName>
</protein>
<keyword evidence="2" id="KW-1185">Reference proteome</keyword>
<sequence length="202" mass="22734">MLDGDLEKTVRFLQEKNVGVVIRDEGELNQNRMQGEKAKAIAICGGKENVAPKVAPNDNVISKAQCLRRERERAGECIQLRRPTFFPSLTPSRHRRACLERGMMATNINPLTSTSIEIPAPKRAMVSHTRQHEILNIEEFVAMPSIIEESDSEMCHPSMPPRNLEEEFLAIATPPQNIDKDLLAMSGTSLAPIHRYIFFICL</sequence>
<proteinExistence type="predicted"/>
<name>A0A834FZH1_RHOSS</name>
<dbReference type="EMBL" id="WJXA01000013">
    <property type="protein sequence ID" value="KAF7119934.1"/>
    <property type="molecule type" value="Genomic_DNA"/>
</dbReference>
<evidence type="ECO:0000313" key="1">
    <source>
        <dbReference type="EMBL" id="KAF7119934.1"/>
    </source>
</evidence>
<dbReference type="AlphaFoldDB" id="A0A834FZH1"/>
<organism evidence="1 2">
    <name type="scientific">Rhododendron simsii</name>
    <name type="common">Sims's rhododendron</name>
    <dbReference type="NCBI Taxonomy" id="118357"/>
    <lineage>
        <taxon>Eukaryota</taxon>
        <taxon>Viridiplantae</taxon>
        <taxon>Streptophyta</taxon>
        <taxon>Embryophyta</taxon>
        <taxon>Tracheophyta</taxon>
        <taxon>Spermatophyta</taxon>
        <taxon>Magnoliopsida</taxon>
        <taxon>eudicotyledons</taxon>
        <taxon>Gunneridae</taxon>
        <taxon>Pentapetalae</taxon>
        <taxon>asterids</taxon>
        <taxon>Ericales</taxon>
        <taxon>Ericaceae</taxon>
        <taxon>Ericoideae</taxon>
        <taxon>Rhodoreae</taxon>
        <taxon>Rhododendron</taxon>
    </lineage>
</organism>
<dbReference type="Proteomes" id="UP000626092">
    <property type="component" value="Unassembled WGS sequence"/>
</dbReference>
<reference evidence="1" key="1">
    <citation type="submission" date="2019-11" db="EMBL/GenBank/DDBJ databases">
        <authorList>
            <person name="Liu Y."/>
            <person name="Hou J."/>
            <person name="Li T.-Q."/>
            <person name="Guan C.-H."/>
            <person name="Wu X."/>
            <person name="Wu H.-Z."/>
            <person name="Ling F."/>
            <person name="Zhang R."/>
            <person name="Shi X.-G."/>
            <person name="Ren J.-P."/>
            <person name="Chen E.-F."/>
            <person name="Sun J.-M."/>
        </authorList>
    </citation>
    <scope>NUCLEOTIDE SEQUENCE</scope>
    <source>
        <strain evidence="1">Adult_tree_wgs_1</strain>
        <tissue evidence="1">Leaves</tissue>
    </source>
</reference>
<comment type="caution">
    <text evidence="1">The sequence shown here is derived from an EMBL/GenBank/DDBJ whole genome shotgun (WGS) entry which is preliminary data.</text>
</comment>
<evidence type="ECO:0000313" key="2">
    <source>
        <dbReference type="Proteomes" id="UP000626092"/>
    </source>
</evidence>
<dbReference type="OrthoDB" id="10435860at2759"/>
<gene>
    <name evidence="1" type="ORF">RHSIM_Rhsim13G0187400</name>
</gene>
<accession>A0A834FZH1</accession>